<evidence type="ECO:0000256" key="2">
    <source>
        <dbReference type="ARBA" id="ARBA00022475"/>
    </source>
</evidence>
<comment type="subcellular location">
    <subcellularLocation>
        <location evidence="1">Cell membrane</location>
        <topology evidence="1">Multi-pass membrane protein</topology>
    </subcellularLocation>
</comment>
<evidence type="ECO:0000313" key="13">
    <source>
        <dbReference type="EMBL" id="PFX33482.1"/>
    </source>
</evidence>
<dbReference type="InterPro" id="IPR017452">
    <property type="entry name" value="GPCR_Rhodpsn_7TM"/>
</dbReference>
<dbReference type="PROSITE" id="PS50262">
    <property type="entry name" value="G_PROTEIN_RECEP_F1_2"/>
    <property type="match status" value="1"/>
</dbReference>
<evidence type="ECO:0000256" key="4">
    <source>
        <dbReference type="ARBA" id="ARBA00022989"/>
    </source>
</evidence>
<evidence type="ECO:0000256" key="8">
    <source>
        <dbReference type="ARBA" id="ARBA00023180"/>
    </source>
</evidence>
<proteinExistence type="predicted"/>
<feature type="transmembrane region" description="Helical" evidence="11">
    <location>
        <begin position="154"/>
        <end position="176"/>
    </location>
</feature>
<dbReference type="InterPro" id="IPR000276">
    <property type="entry name" value="GPCR_Rhodpsn"/>
</dbReference>
<keyword evidence="14" id="KW-1185">Reference proteome</keyword>
<dbReference type="GO" id="GO:0005886">
    <property type="term" value="C:plasma membrane"/>
    <property type="evidence" value="ECO:0007669"/>
    <property type="project" value="UniProtKB-SubCell"/>
</dbReference>
<feature type="transmembrane region" description="Helical" evidence="11">
    <location>
        <begin position="114"/>
        <end position="134"/>
    </location>
</feature>
<evidence type="ECO:0000256" key="7">
    <source>
        <dbReference type="ARBA" id="ARBA00023170"/>
    </source>
</evidence>
<dbReference type="Proteomes" id="UP000225706">
    <property type="component" value="Unassembled WGS sequence"/>
</dbReference>
<dbReference type="OrthoDB" id="5965119at2759"/>
<feature type="transmembrane region" description="Helical" evidence="11">
    <location>
        <begin position="272"/>
        <end position="293"/>
    </location>
</feature>
<dbReference type="EMBL" id="LSMT01000011">
    <property type="protein sequence ID" value="PFX33482.1"/>
    <property type="molecule type" value="Genomic_DNA"/>
</dbReference>
<dbReference type="Pfam" id="PF00001">
    <property type="entry name" value="7tm_1"/>
    <property type="match status" value="1"/>
</dbReference>
<dbReference type="PANTHER" id="PTHR24246:SF27">
    <property type="entry name" value="ADENOSINE RECEPTOR, ISOFORM A"/>
    <property type="match status" value="1"/>
</dbReference>
<keyword evidence="8" id="KW-0325">Glycoprotein</keyword>
<protein>
    <submittedName>
        <fullName evidence="13">Somatostatin receptor type 4</fullName>
    </submittedName>
</protein>
<evidence type="ECO:0000256" key="9">
    <source>
        <dbReference type="ARBA" id="ARBA00023224"/>
    </source>
</evidence>
<dbReference type="Gene3D" id="1.20.1070.10">
    <property type="entry name" value="Rhodopsin 7-helix transmembrane proteins"/>
    <property type="match status" value="1"/>
</dbReference>
<dbReference type="PANTHER" id="PTHR24246">
    <property type="entry name" value="OLFACTORY RECEPTOR AND ADENOSINE RECEPTOR"/>
    <property type="match status" value="1"/>
</dbReference>
<keyword evidence="6 11" id="KW-0472">Membrane</keyword>
<feature type="transmembrane region" description="Helical" evidence="11">
    <location>
        <begin position="226"/>
        <end position="251"/>
    </location>
</feature>
<dbReference type="GO" id="GO:0004930">
    <property type="term" value="F:G protein-coupled receptor activity"/>
    <property type="evidence" value="ECO:0007669"/>
    <property type="project" value="UniProtKB-KW"/>
</dbReference>
<dbReference type="AlphaFoldDB" id="A0A2B4SY35"/>
<reference evidence="14" key="1">
    <citation type="journal article" date="2017" name="bioRxiv">
        <title>Comparative analysis of the genomes of Stylophora pistillata and Acropora digitifera provides evidence for extensive differences between species of corals.</title>
        <authorList>
            <person name="Voolstra C.R."/>
            <person name="Li Y."/>
            <person name="Liew Y.J."/>
            <person name="Baumgarten S."/>
            <person name="Zoccola D."/>
            <person name="Flot J.-F."/>
            <person name="Tambutte S."/>
            <person name="Allemand D."/>
            <person name="Aranda M."/>
        </authorList>
    </citation>
    <scope>NUCLEOTIDE SEQUENCE [LARGE SCALE GENOMIC DNA]</scope>
</reference>
<evidence type="ECO:0000256" key="5">
    <source>
        <dbReference type="ARBA" id="ARBA00023040"/>
    </source>
</evidence>
<name>A0A2B4SY35_STYPI</name>
<keyword evidence="4 11" id="KW-1133">Transmembrane helix</keyword>
<dbReference type="CDD" id="cd00637">
    <property type="entry name" value="7tm_classA_rhodopsin-like"/>
    <property type="match status" value="1"/>
</dbReference>
<evidence type="ECO:0000256" key="3">
    <source>
        <dbReference type="ARBA" id="ARBA00022692"/>
    </source>
</evidence>
<comment type="caution">
    <text evidence="13">The sequence shown here is derived from an EMBL/GenBank/DDBJ whole genome shotgun (WGS) entry which is preliminary data.</text>
</comment>
<feature type="transmembrane region" description="Helical" evidence="11">
    <location>
        <begin position="197"/>
        <end position="220"/>
    </location>
</feature>
<keyword evidence="5" id="KW-0297">G-protein coupled receptor</keyword>
<evidence type="ECO:0000259" key="12">
    <source>
        <dbReference type="PROSITE" id="PS50262"/>
    </source>
</evidence>
<keyword evidence="7 13" id="KW-0675">Receptor</keyword>
<evidence type="ECO:0000313" key="14">
    <source>
        <dbReference type="Proteomes" id="UP000225706"/>
    </source>
</evidence>
<accession>A0A2B4SY35</accession>
<gene>
    <name evidence="13" type="primary">Sstr4</name>
    <name evidence="13" type="ORF">AWC38_SpisGene1558</name>
</gene>
<organism evidence="13 14">
    <name type="scientific">Stylophora pistillata</name>
    <name type="common">Smooth cauliflower coral</name>
    <dbReference type="NCBI Taxonomy" id="50429"/>
    <lineage>
        <taxon>Eukaryota</taxon>
        <taxon>Metazoa</taxon>
        <taxon>Cnidaria</taxon>
        <taxon>Anthozoa</taxon>
        <taxon>Hexacorallia</taxon>
        <taxon>Scleractinia</taxon>
        <taxon>Astrocoeniina</taxon>
        <taxon>Pocilloporidae</taxon>
        <taxon>Stylophora</taxon>
    </lineage>
</organism>
<dbReference type="PRINTS" id="PR00237">
    <property type="entry name" value="GPCRRHODOPSN"/>
</dbReference>
<feature type="transmembrane region" description="Helical" evidence="11">
    <location>
        <begin position="313"/>
        <end position="331"/>
    </location>
</feature>
<evidence type="ECO:0000256" key="11">
    <source>
        <dbReference type="SAM" id="Phobius"/>
    </source>
</evidence>
<sequence length="376" mass="41975">MAKIKAILVSATPWGLILIWVFFPSRCISDGNSWEALFLFLSLAVEIQTGQKKQYKMGVSDNSSGPVASPIALGEAIAWCVIFSLEAAVAITSNVATIAIFLTNKRIRVQTSILLVNLAVADLLVAIVPIPGWVYFFGVQANLWPDSTHLASQIAYSGLDIGGAFASVTNHGCIAIERLIATLLPFKYRSSKRMISTQLIIMVWFFAVCIPVVTLVGFHVLDSSMVAFFVWMPFLTLLLLVIAVSYSILLGRMKWLARNLRGHEETELRNNRFTVTVLIVTIVSLLAWLPFMIMSAIDLVAQTISHNVRLVSMVKLLHFFNSTCSIFIYWFRIPNFKAAAYSLVFRRHGMEQPERHRASFQSRNSNSCRGRATTSF</sequence>
<dbReference type="STRING" id="50429.A0A2B4SY35"/>
<keyword evidence="2" id="KW-1003">Cell membrane</keyword>
<evidence type="ECO:0000256" key="6">
    <source>
        <dbReference type="ARBA" id="ARBA00023136"/>
    </source>
</evidence>
<feature type="compositionally biased region" description="Polar residues" evidence="10">
    <location>
        <begin position="359"/>
        <end position="376"/>
    </location>
</feature>
<evidence type="ECO:0000256" key="1">
    <source>
        <dbReference type="ARBA" id="ARBA00004651"/>
    </source>
</evidence>
<keyword evidence="3 11" id="KW-0812">Transmembrane</keyword>
<feature type="domain" description="G-protein coupled receptors family 1 profile" evidence="12">
    <location>
        <begin position="93"/>
        <end position="329"/>
    </location>
</feature>
<feature type="region of interest" description="Disordered" evidence="10">
    <location>
        <begin position="355"/>
        <end position="376"/>
    </location>
</feature>
<feature type="transmembrane region" description="Helical" evidence="11">
    <location>
        <begin position="76"/>
        <end position="102"/>
    </location>
</feature>
<evidence type="ECO:0000256" key="10">
    <source>
        <dbReference type="SAM" id="MobiDB-lite"/>
    </source>
</evidence>
<dbReference type="SUPFAM" id="SSF81321">
    <property type="entry name" value="Family A G protein-coupled receptor-like"/>
    <property type="match status" value="1"/>
</dbReference>
<keyword evidence="9" id="KW-0807">Transducer</keyword>